<keyword evidence="2" id="KW-1185">Reference proteome</keyword>
<dbReference type="EMBL" id="FMSV02000549">
    <property type="protein sequence ID" value="SEH08460.1"/>
    <property type="molecule type" value="Genomic_DNA"/>
</dbReference>
<accession>A0A1H6FEF0</accession>
<dbReference type="Proteomes" id="UP000236724">
    <property type="component" value="Unassembled WGS sequence"/>
</dbReference>
<evidence type="ECO:0000313" key="2">
    <source>
        <dbReference type="Proteomes" id="UP000236724"/>
    </source>
</evidence>
<dbReference type="RefSeq" id="WP_103922002.1">
    <property type="nucleotide sequence ID" value="NZ_FMSV02000549.1"/>
</dbReference>
<sequence length="174" mass="19624">MKSLPLLLFIGLCLSIALLPVLPRQHAVTQASTAAFPGWPDTYQNQVLQPLPLSAQEHLFNSGFPGRIAKFQVGEQAIILRWIHAPSHKLHSAAVCYRGSTYVINHQPLYQSPQGGLWGAFQAQKDEEVIHVREQIRDQQGQMWTDVSAWYWAALLGHSQGPWWAVTEVYWGET</sequence>
<name>A0A1H6FEF0_9GAMM</name>
<evidence type="ECO:0000313" key="1">
    <source>
        <dbReference type="EMBL" id="SEH08460.1"/>
    </source>
</evidence>
<protein>
    <submittedName>
        <fullName evidence="1">Uncharacterized protein</fullName>
    </submittedName>
</protein>
<gene>
    <name evidence="1" type="ORF">MBHS_04352</name>
</gene>
<proteinExistence type="predicted"/>
<reference evidence="1 2" key="1">
    <citation type="submission" date="2016-10" db="EMBL/GenBank/DDBJ databases">
        <authorList>
            <person name="de Groot N.N."/>
        </authorList>
    </citation>
    <scope>NUCLEOTIDE SEQUENCE [LARGE SCALE GENOMIC DNA]</scope>
    <source>
        <strain evidence="1">MBHS1</strain>
    </source>
</reference>
<dbReference type="AlphaFoldDB" id="A0A1H6FEF0"/>
<dbReference type="OrthoDB" id="7597370at2"/>
<organism evidence="1 2">
    <name type="scientific">Candidatus Venteria ishoeyi</name>
    <dbReference type="NCBI Taxonomy" id="1899563"/>
    <lineage>
        <taxon>Bacteria</taxon>
        <taxon>Pseudomonadati</taxon>
        <taxon>Pseudomonadota</taxon>
        <taxon>Gammaproteobacteria</taxon>
        <taxon>Thiotrichales</taxon>
        <taxon>Thiotrichaceae</taxon>
        <taxon>Venteria</taxon>
    </lineage>
</organism>